<dbReference type="OrthoDB" id="5337378at2759"/>
<dbReference type="GO" id="GO:0004674">
    <property type="term" value="F:protein serine/threonine kinase activity"/>
    <property type="evidence" value="ECO:0007669"/>
    <property type="project" value="TreeGrafter"/>
</dbReference>
<evidence type="ECO:0000259" key="2">
    <source>
        <dbReference type="PROSITE" id="PS50011"/>
    </source>
</evidence>
<feature type="compositionally biased region" description="Basic and acidic residues" evidence="1">
    <location>
        <begin position="31"/>
        <end position="40"/>
    </location>
</feature>
<feature type="domain" description="Protein kinase" evidence="2">
    <location>
        <begin position="238"/>
        <end position="513"/>
    </location>
</feature>
<dbReference type="PROSITE" id="PS50011">
    <property type="entry name" value="PROTEIN_KINASE_DOM"/>
    <property type="match status" value="1"/>
</dbReference>
<dbReference type="PANTHER" id="PTHR24361">
    <property type="entry name" value="MITOGEN-ACTIVATED KINASE KINASE KINASE"/>
    <property type="match status" value="1"/>
</dbReference>
<proteinExistence type="predicted"/>
<dbReference type="InterPro" id="IPR053235">
    <property type="entry name" value="Ser_Thr_kinase"/>
</dbReference>
<name>A0A507FGS6_9FUNG</name>
<organism evidence="3 4">
    <name type="scientific">Chytriomyces confervae</name>
    <dbReference type="NCBI Taxonomy" id="246404"/>
    <lineage>
        <taxon>Eukaryota</taxon>
        <taxon>Fungi</taxon>
        <taxon>Fungi incertae sedis</taxon>
        <taxon>Chytridiomycota</taxon>
        <taxon>Chytridiomycota incertae sedis</taxon>
        <taxon>Chytridiomycetes</taxon>
        <taxon>Chytridiales</taxon>
        <taxon>Chytriomycetaceae</taxon>
        <taxon>Chytriomyces</taxon>
    </lineage>
</organism>
<reference evidence="3 4" key="1">
    <citation type="journal article" date="2019" name="Sci. Rep.">
        <title>Comparative genomics of chytrid fungi reveal insights into the obligate biotrophic and pathogenic lifestyle of Synchytrium endobioticum.</title>
        <authorList>
            <person name="van de Vossenberg B.T.L.H."/>
            <person name="Warris S."/>
            <person name="Nguyen H.D.T."/>
            <person name="van Gent-Pelzer M.P.E."/>
            <person name="Joly D.L."/>
            <person name="van de Geest H.C."/>
            <person name="Bonants P.J.M."/>
            <person name="Smith D.S."/>
            <person name="Levesque C.A."/>
            <person name="van der Lee T.A.J."/>
        </authorList>
    </citation>
    <scope>NUCLEOTIDE SEQUENCE [LARGE SCALE GENOMIC DNA]</scope>
    <source>
        <strain evidence="3 4">CBS 675.73</strain>
    </source>
</reference>
<dbReference type="Pfam" id="PF00069">
    <property type="entry name" value="Pkinase"/>
    <property type="match status" value="1"/>
</dbReference>
<feature type="compositionally biased region" description="Basic and acidic residues" evidence="1">
    <location>
        <begin position="82"/>
        <end position="92"/>
    </location>
</feature>
<gene>
    <name evidence="3" type="ORF">CcCBS67573_g03344</name>
</gene>
<dbReference type="SUPFAM" id="SSF56112">
    <property type="entry name" value="Protein kinase-like (PK-like)"/>
    <property type="match status" value="1"/>
</dbReference>
<evidence type="ECO:0000256" key="1">
    <source>
        <dbReference type="SAM" id="MobiDB-lite"/>
    </source>
</evidence>
<dbReference type="InterPro" id="IPR011009">
    <property type="entry name" value="Kinase-like_dom_sf"/>
</dbReference>
<protein>
    <recommendedName>
        <fullName evidence="2">Protein kinase domain-containing protein</fullName>
    </recommendedName>
</protein>
<sequence length="514" mass="57029">MHPIKRGDTFLRSSTPTAAKSAKQSAEDASSDSHNDPHHVWHTHDEVHVHQRPHWTLFNVIQRLHLSRSEGAGNAVGSGGKNDSEQASRQDPDNQTCLACRNNGFDIASEDFGESLPCANHAHHVAERPLSQLPSLDAPLHPVHKHHNKISHHWSIVDLFLKPRKEHHSQESDVGPNAPPPEQVQFDTPSYPPPDFEVPSAQAKNESVNYQTTAMSFTDEDEAIGRIEAESFQKLKQYKFIKVIGAGAQGTVSLRLHSPTSSLRALKSIPTSGSPVDSHVVESFRREVQILQECRKHPNVIRLLEAWESQYTVYQAFDVMNGGDASMEGAFDAVREPESARLIAPIADALRYLHSKSIIHRDTRPANIFLRRAITGHESLRELETIPVLADFGIANYTRNSGRLGAPFPEIPAHIAPEILDGARFTTASDAYGLGYYALHMLLRRPPCVADVRKPMDIDHPDAIVWKEMSVLGKETVAALLKSDPFDRMSAQGFCTSAWVAEMGVECVKHPLLD</sequence>
<dbReference type="Gene3D" id="1.10.510.10">
    <property type="entry name" value="Transferase(Phosphotransferase) domain 1"/>
    <property type="match status" value="1"/>
</dbReference>
<evidence type="ECO:0000313" key="3">
    <source>
        <dbReference type="EMBL" id="TPX75372.1"/>
    </source>
</evidence>
<dbReference type="EMBL" id="QEAP01000083">
    <property type="protein sequence ID" value="TPX75372.1"/>
    <property type="molecule type" value="Genomic_DNA"/>
</dbReference>
<feature type="region of interest" description="Disordered" evidence="1">
    <location>
        <begin position="71"/>
        <end position="93"/>
    </location>
</feature>
<dbReference type="STRING" id="246404.A0A507FGS6"/>
<dbReference type="AlphaFoldDB" id="A0A507FGS6"/>
<keyword evidence="4" id="KW-1185">Reference proteome</keyword>
<dbReference type="InterPro" id="IPR000719">
    <property type="entry name" value="Prot_kinase_dom"/>
</dbReference>
<feature type="region of interest" description="Disordered" evidence="1">
    <location>
        <begin position="165"/>
        <end position="187"/>
    </location>
</feature>
<dbReference type="GO" id="GO:0005524">
    <property type="term" value="F:ATP binding"/>
    <property type="evidence" value="ECO:0007669"/>
    <property type="project" value="InterPro"/>
</dbReference>
<evidence type="ECO:0000313" key="4">
    <source>
        <dbReference type="Proteomes" id="UP000320333"/>
    </source>
</evidence>
<comment type="caution">
    <text evidence="3">The sequence shown here is derived from an EMBL/GenBank/DDBJ whole genome shotgun (WGS) entry which is preliminary data.</text>
</comment>
<dbReference type="Proteomes" id="UP000320333">
    <property type="component" value="Unassembled WGS sequence"/>
</dbReference>
<feature type="region of interest" description="Disordered" evidence="1">
    <location>
        <begin position="1"/>
        <end position="40"/>
    </location>
</feature>
<dbReference type="GO" id="GO:0005737">
    <property type="term" value="C:cytoplasm"/>
    <property type="evidence" value="ECO:0007669"/>
    <property type="project" value="TreeGrafter"/>
</dbReference>
<accession>A0A507FGS6</accession>
<feature type="compositionally biased region" description="Polar residues" evidence="1">
    <location>
        <begin position="11"/>
        <end position="28"/>
    </location>
</feature>